<evidence type="ECO:0000256" key="8">
    <source>
        <dbReference type="ARBA" id="ARBA00022741"/>
    </source>
</evidence>
<evidence type="ECO:0000256" key="14">
    <source>
        <dbReference type="SAM" id="Coils"/>
    </source>
</evidence>
<dbReference type="GO" id="GO:0000155">
    <property type="term" value="F:phosphorelay sensor kinase activity"/>
    <property type="evidence" value="ECO:0007669"/>
    <property type="project" value="InterPro"/>
</dbReference>
<keyword evidence="9 17" id="KW-0418">Kinase</keyword>
<keyword evidence="18" id="KW-1185">Reference proteome</keyword>
<dbReference type="PROSITE" id="PS50109">
    <property type="entry name" value="HIS_KIN"/>
    <property type="match status" value="1"/>
</dbReference>
<dbReference type="InterPro" id="IPR036890">
    <property type="entry name" value="HATPase_C_sf"/>
</dbReference>
<dbReference type="InterPro" id="IPR011620">
    <property type="entry name" value="Sig_transdc_His_kinase_LytS_TM"/>
</dbReference>
<comment type="caution">
    <text evidence="17">The sequence shown here is derived from an EMBL/GenBank/DDBJ whole genome shotgun (WGS) entry which is preliminary data.</text>
</comment>
<dbReference type="SUPFAM" id="SSF47384">
    <property type="entry name" value="Homodimeric domain of signal transducing histidine kinase"/>
    <property type="match status" value="1"/>
</dbReference>
<evidence type="ECO:0000259" key="16">
    <source>
        <dbReference type="PROSITE" id="PS50109"/>
    </source>
</evidence>
<evidence type="ECO:0000256" key="12">
    <source>
        <dbReference type="ARBA" id="ARBA00023012"/>
    </source>
</evidence>
<dbReference type="RefSeq" id="WP_111147096.1">
    <property type="nucleotide sequence ID" value="NZ_QKRB01000044.1"/>
</dbReference>
<evidence type="ECO:0000256" key="4">
    <source>
        <dbReference type="ARBA" id="ARBA00022475"/>
    </source>
</evidence>
<evidence type="ECO:0000313" key="18">
    <source>
        <dbReference type="Proteomes" id="UP000249522"/>
    </source>
</evidence>
<comment type="subcellular location">
    <subcellularLocation>
        <location evidence="2">Cell membrane</location>
        <topology evidence="2">Multi-pass membrane protein</topology>
    </subcellularLocation>
</comment>
<dbReference type="AlphaFoldDB" id="A0A2W1L887"/>
<keyword evidence="7 15" id="KW-0812">Transmembrane</keyword>
<dbReference type="Pfam" id="PF02518">
    <property type="entry name" value="HATPase_c"/>
    <property type="match status" value="1"/>
</dbReference>
<dbReference type="OrthoDB" id="9813394at2"/>
<dbReference type="PRINTS" id="PR00344">
    <property type="entry name" value="BCTRLSENSOR"/>
</dbReference>
<dbReference type="InterPro" id="IPR036097">
    <property type="entry name" value="HisK_dim/P_sf"/>
</dbReference>
<organism evidence="17 18">
    <name type="scientific">Paenibacillus sambharensis</name>
    <dbReference type="NCBI Taxonomy" id="1803190"/>
    <lineage>
        <taxon>Bacteria</taxon>
        <taxon>Bacillati</taxon>
        <taxon>Bacillota</taxon>
        <taxon>Bacilli</taxon>
        <taxon>Bacillales</taxon>
        <taxon>Paenibacillaceae</taxon>
        <taxon>Paenibacillus</taxon>
    </lineage>
</organism>
<protein>
    <recommendedName>
        <fullName evidence="3">histidine kinase</fullName>
        <ecNumber evidence="3">2.7.13.3</ecNumber>
    </recommendedName>
</protein>
<dbReference type="GO" id="GO:0005524">
    <property type="term" value="F:ATP binding"/>
    <property type="evidence" value="ECO:0007669"/>
    <property type="project" value="UniProtKB-KW"/>
</dbReference>
<evidence type="ECO:0000256" key="15">
    <source>
        <dbReference type="SAM" id="Phobius"/>
    </source>
</evidence>
<keyword evidence="6" id="KW-0808">Transferase</keyword>
<dbReference type="GO" id="GO:0005886">
    <property type="term" value="C:plasma membrane"/>
    <property type="evidence" value="ECO:0007669"/>
    <property type="project" value="UniProtKB-SubCell"/>
</dbReference>
<dbReference type="InterPro" id="IPR005467">
    <property type="entry name" value="His_kinase_dom"/>
</dbReference>
<evidence type="ECO:0000256" key="11">
    <source>
        <dbReference type="ARBA" id="ARBA00022989"/>
    </source>
</evidence>
<feature type="transmembrane region" description="Helical" evidence="15">
    <location>
        <begin position="142"/>
        <end position="162"/>
    </location>
</feature>
<feature type="transmembrane region" description="Helical" evidence="15">
    <location>
        <begin position="108"/>
        <end position="130"/>
    </location>
</feature>
<evidence type="ECO:0000256" key="13">
    <source>
        <dbReference type="ARBA" id="ARBA00023136"/>
    </source>
</evidence>
<dbReference type="PANTHER" id="PTHR43711:SF26">
    <property type="entry name" value="SENSOR HISTIDINE KINASE RCSC"/>
    <property type="match status" value="1"/>
</dbReference>
<dbReference type="Pfam" id="PF00512">
    <property type="entry name" value="HisKA"/>
    <property type="match status" value="1"/>
</dbReference>
<name>A0A2W1L887_9BACL</name>
<evidence type="ECO:0000256" key="2">
    <source>
        <dbReference type="ARBA" id="ARBA00004651"/>
    </source>
</evidence>
<dbReference type="GO" id="GO:0071555">
    <property type="term" value="P:cell wall organization"/>
    <property type="evidence" value="ECO:0007669"/>
    <property type="project" value="InterPro"/>
</dbReference>
<keyword evidence="4" id="KW-1003">Cell membrane</keyword>
<dbReference type="InterPro" id="IPR004358">
    <property type="entry name" value="Sig_transdc_His_kin-like_C"/>
</dbReference>
<feature type="domain" description="Histidine kinase" evidence="16">
    <location>
        <begin position="244"/>
        <end position="531"/>
    </location>
</feature>
<dbReference type="SMART" id="SM00387">
    <property type="entry name" value="HATPase_c"/>
    <property type="match status" value="1"/>
</dbReference>
<evidence type="ECO:0000256" key="9">
    <source>
        <dbReference type="ARBA" id="ARBA00022777"/>
    </source>
</evidence>
<keyword evidence="8" id="KW-0547">Nucleotide-binding</keyword>
<reference evidence="17 18" key="1">
    <citation type="submission" date="2018-06" db="EMBL/GenBank/DDBJ databases">
        <title>Paenibacillus imtechensis sp. nov.</title>
        <authorList>
            <person name="Pinnaka A.K."/>
            <person name="Singh H."/>
            <person name="Kaur M."/>
        </authorList>
    </citation>
    <scope>NUCLEOTIDE SEQUENCE [LARGE SCALE GENOMIC DNA]</scope>
    <source>
        <strain evidence="17 18">SMB1</strain>
    </source>
</reference>
<keyword evidence="10" id="KW-0067">ATP-binding</keyword>
<dbReference type="CDD" id="cd00082">
    <property type="entry name" value="HisKA"/>
    <property type="match status" value="1"/>
</dbReference>
<dbReference type="Gene3D" id="1.10.287.130">
    <property type="match status" value="1"/>
</dbReference>
<keyword evidence="11 15" id="KW-1133">Transmembrane helix</keyword>
<dbReference type="InterPro" id="IPR050736">
    <property type="entry name" value="Sensor_HK_Regulatory"/>
</dbReference>
<keyword evidence="13 15" id="KW-0472">Membrane</keyword>
<evidence type="ECO:0000256" key="7">
    <source>
        <dbReference type="ARBA" id="ARBA00022692"/>
    </source>
</evidence>
<dbReference type="EC" id="2.7.13.3" evidence="3"/>
<evidence type="ECO:0000256" key="6">
    <source>
        <dbReference type="ARBA" id="ARBA00022679"/>
    </source>
</evidence>
<dbReference type="Proteomes" id="UP000249522">
    <property type="component" value="Unassembled WGS sequence"/>
</dbReference>
<evidence type="ECO:0000256" key="5">
    <source>
        <dbReference type="ARBA" id="ARBA00022553"/>
    </source>
</evidence>
<evidence type="ECO:0000256" key="10">
    <source>
        <dbReference type="ARBA" id="ARBA00022840"/>
    </source>
</evidence>
<comment type="catalytic activity">
    <reaction evidence="1">
        <text>ATP + protein L-histidine = ADP + protein N-phospho-L-histidine.</text>
        <dbReference type="EC" id="2.7.13.3"/>
    </reaction>
</comment>
<dbReference type="EMBL" id="QKRB01000044">
    <property type="protein sequence ID" value="PZD95466.1"/>
    <property type="molecule type" value="Genomic_DNA"/>
</dbReference>
<keyword evidence="14" id="KW-0175">Coiled coil</keyword>
<dbReference type="SMART" id="SM00388">
    <property type="entry name" value="HisKA"/>
    <property type="match status" value="1"/>
</dbReference>
<feature type="transmembrane region" description="Helical" evidence="15">
    <location>
        <begin position="174"/>
        <end position="194"/>
    </location>
</feature>
<evidence type="ECO:0000256" key="3">
    <source>
        <dbReference type="ARBA" id="ARBA00012438"/>
    </source>
</evidence>
<feature type="transmembrane region" description="Helical" evidence="15">
    <location>
        <begin position="37"/>
        <end position="60"/>
    </location>
</feature>
<dbReference type="SUPFAM" id="SSF55874">
    <property type="entry name" value="ATPase domain of HSP90 chaperone/DNA topoisomerase II/histidine kinase"/>
    <property type="match status" value="1"/>
</dbReference>
<sequence>MISIGVAKSFLTNMSILITCAYLFNLTYKYMFAQASVVVRQGFTVFIFIISGWLAMMFGFRMNETAIFDLRSVPIIFGALVFRDPRVLLVIGTGIALCRFAVNGVHTAAFTGAVNIALLGIAAACLVVWFRDKDWSFRNKAVAAIVVIHSLHVLVISLNGTLPARVYLTEVAVITYPLGMLLSTLFIFIIRDFFKEQKRSDDMRKMNEILRRQTRQLREAKRELEEKAKQLALNSKYKSEFMFNMSHELKTPLNSIILLSQMIRETEDYGTDNMQYAGLIETSSNELLQLINDILDISSIEAGKLEIVTVTVPVEEQADLLYTQFHPAAVKKGLAFTVHIDKTVPPIILSDGLRLNQILRNLLDNAFKFTDRGAVALGISLESGTPEADPAGFKSARTGAFQNMRGPLKGQLDHDSQEVAGRGLFRLAARTKGKNPRVSRTRDIKNKAPARQHDWIVFTVLDTGIGIDSDKHSIIFETFHQGDGSINRQYGGTGLGLSISLQLAGLLGGSLTLDSIPGKGSMFQLRLPAGGLEAGTFEDVQEYEAVRMAD</sequence>
<dbReference type="InterPro" id="IPR003594">
    <property type="entry name" value="HATPase_dom"/>
</dbReference>
<gene>
    <name evidence="17" type="ORF">DNH61_13100</name>
</gene>
<feature type="transmembrane region" description="Helical" evidence="15">
    <location>
        <begin position="6"/>
        <end position="25"/>
    </location>
</feature>
<dbReference type="InterPro" id="IPR003661">
    <property type="entry name" value="HisK_dim/P_dom"/>
</dbReference>
<accession>A0A2W1L887</accession>
<dbReference type="PANTHER" id="PTHR43711">
    <property type="entry name" value="TWO-COMPONENT HISTIDINE KINASE"/>
    <property type="match status" value="1"/>
</dbReference>
<dbReference type="Pfam" id="PF07694">
    <property type="entry name" value="5TM-5TMR_LYT"/>
    <property type="match status" value="1"/>
</dbReference>
<dbReference type="Gene3D" id="3.30.565.10">
    <property type="entry name" value="Histidine kinase-like ATPase, C-terminal domain"/>
    <property type="match status" value="1"/>
</dbReference>
<evidence type="ECO:0000313" key="17">
    <source>
        <dbReference type="EMBL" id="PZD95466.1"/>
    </source>
</evidence>
<proteinExistence type="predicted"/>
<keyword evidence="12" id="KW-0902">Two-component regulatory system</keyword>
<evidence type="ECO:0000256" key="1">
    <source>
        <dbReference type="ARBA" id="ARBA00000085"/>
    </source>
</evidence>
<feature type="coiled-coil region" evidence="14">
    <location>
        <begin position="203"/>
        <end position="234"/>
    </location>
</feature>
<keyword evidence="5" id="KW-0597">Phosphoprotein</keyword>